<comment type="caution">
    <text evidence="1">The sequence shown here is derived from an EMBL/GenBank/DDBJ whole genome shotgun (WGS) entry which is preliminary data.</text>
</comment>
<evidence type="ECO:0000313" key="2">
    <source>
        <dbReference type="Proteomes" id="UP001196870"/>
    </source>
</evidence>
<dbReference type="SUPFAM" id="SSF103032">
    <property type="entry name" value="Hypothetical protein YwqG"/>
    <property type="match status" value="1"/>
</dbReference>
<dbReference type="Proteomes" id="UP001196870">
    <property type="component" value="Unassembled WGS sequence"/>
</dbReference>
<reference evidence="2" key="1">
    <citation type="journal article" date="2021" name="Syst. Appl. Microbiol.">
        <title>Roseomonas hellenica sp. nov., isolated from roots of wild-growing Alkanna tinctoria.</title>
        <authorList>
            <person name="Rat A."/>
            <person name="Naranjo H.D."/>
            <person name="Lebbe L."/>
            <person name="Cnockaert M."/>
            <person name="Krigas N."/>
            <person name="Grigoriadou K."/>
            <person name="Maloupa E."/>
            <person name="Willems A."/>
        </authorList>
    </citation>
    <scope>NUCLEOTIDE SEQUENCE [LARGE SCALE GENOMIC DNA]</scope>
    <source>
        <strain evidence="2">LMG 31523</strain>
    </source>
</reference>
<dbReference type="InterPro" id="IPR035948">
    <property type="entry name" value="YwqG-like_sf"/>
</dbReference>
<accession>A0ABS5F8K9</accession>
<name>A0ABS5F8K9_9PROT</name>
<organism evidence="1 2">
    <name type="scientific">Plastoroseomonas hellenica</name>
    <dbReference type="NCBI Taxonomy" id="2687306"/>
    <lineage>
        <taxon>Bacteria</taxon>
        <taxon>Pseudomonadati</taxon>
        <taxon>Pseudomonadota</taxon>
        <taxon>Alphaproteobacteria</taxon>
        <taxon>Acetobacterales</taxon>
        <taxon>Acetobacteraceae</taxon>
        <taxon>Plastoroseomonas</taxon>
    </lineage>
</organism>
<dbReference type="EMBL" id="JAAGBB010000072">
    <property type="protein sequence ID" value="MBR0668882.1"/>
    <property type="molecule type" value="Genomic_DNA"/>
</dbReference>
<keyword evidence="2" id="KW-1185">Reference proteome</keyword>
<dbReference type="Gene3D" id="2.30.320.10">
    <property type="entry name" value="YwqG-like"/>
    <property type="match status" value="1"/>
</dbReference>
<protein>
    <submittedName>
        <fullName evidence="1">DUF1963 domain-containing protein</fullName>
    </submittedName>
</protein>
<proteinExistence type="predicted"/>
<evidence type="ECO:0000313" key="1">
    <source>
        <dbReference type="EMBL" id="MBR0668882.1"/>
    </source>
</evidence>
<dbReference type="RefSeq" id="WP_211857106.1">
    <property type="nucleotide sequence ID" value="NZ_JAAGBB010000072.1"/>
</dbReference>
<gene>
    <name evidence="1" type="ORF">GXW71_31320</name>
</gene>
<sequence length="202" mass="22089">MKIDLLIVDRRGGQGASDQTCFGGAPSVPAGFAWPACKVCGGNMQFLGQIRRHRPERLLSLFMCQNRPGVCLEWEANRRANKVICMGVNGLTTASLPGKGDVSRPTRYGARVEAAEAENYEAARATWEKAGKRLRDVLGQIDGAPVWLDNDETPACDHCARPMRFVAQLEAGPDRDTEMNFGGRCGYVFECDCHGGVGKLLW</sequence>